<keyword evidence="3" id="KW-1185">Reference proteome</keyword>
<protein>
    <submittedName>
        <fullName evidence="2">Uncharacterized protein</fullName>
    </submittedName>
</protein>
<evidence type="ECO:0000313" key="2">
    <source>
        <dbReference type="EMBL" id="KAL2052636.1"/>
    </source>
</evidence>
<organism evidence="2 3">
    <name type="scientific">Lepraria finkii</name>
    <dbReference type="NCBI Taxonomy" id="1340010"/>
    <lineage>
        <taxon>Eukaryota</taxon>
        <taxon>Fungi</taxon>
        <taxon>Dikarya</taxon>
        <taxon>Ascomycota</taxon>
        <taxon>Pezizomycotina</taxon>
        <taxon>Lecanoromycetes</taxon>
        <taxon>OSLEUM clade</taxon>
        <taxon>Lecanoromycetidae</taxon>
        <taxon>Lecanorales</taxon>
        <taxon>Lecanorineae</taxon>
        <taxon>Stereocaulaceae</taxon>
        <taxon>Lepraria</taxon>
    </lineage>
</organism>
<accession>A0ABR4B703</accession>
<dbReference type="EMBL" id="JBHFEH010000026">
    <property type="protein sequence ID" value="KAL2052636.1"/>
    <property type="molecule type" value="Genomic_DNA"/>
</dbReference>
<sequence length="59" mass="6631">MQEQQPQPAMTDSNDPNNAALMDARRRGEQDRVASCWKASYKDQTVRHCGGGLRVEIRG</sequence>
<feature type="compositionally biased region" description="Polar residues" evidence="1">
    <location>
        <begin position="1"/>
        <end position="17"/>
    </location>
</feature>
<name>A0ABR4B703_9LECA</name>
<dbReference type="Proteomes" id="UP001590951">
    <property type="component" value="Unassembled WGS sequence"/>
</dbReference>
<feature type="region of interest" description="Disordered" evidence="1">
    <location>
        <begin position="1"/>
        <end position="29"/>
    </location>
</feature>
<comment type="caution">
    <text evidence="2">The sequence shown here is derived from an EMBL/GenBank/DDBJ whole genome shotgun (WGS) entry which is preliminary data.</text>
</comment>
<proteinExistence type="predicted"/>
<gene>
    <name evidence="2" type="ORF">ABVK25_007196</name>
</gene>
<evidence type="ECO:0000313" key="3">
    <source>
        <dbReference type="Proteomes" id="UP001590951"/>
    </source>
</evidence>
<reference evidence="2 3" key="1">
    <citation type="submission" date="2024-09" db="EMBL/GenBank/DDBJ databases">
        <title>Rethinking Asexuality: The Enigmatic Case of Functional Sexual Genes in Lepraria (Stereocaulaceae).</title>
        <authorList>
            <person name="Doellman M."/>
            <person name="Sun Y."/>
            <person name="Barcenas-Pena A."/>
            <person name="Lumbsch H.T."/>
            <person name="Grewe F."/>
        </authorList>
    </citation>
    <scope>NUCLEOTIDE SEQUENCE [LARGE SCALE GENOMIC DNA]</scope>
    <source>
        <strain evidence="2 3">Grewe 0041</strain>
    </source>
</reference>
<evidence type="ECO:0000256" key="1">
    <source>
        <dbReference type="SAM" id="MobiDB-lite"/>
    </source>
</evidence>